<dbReference type="Gene3D" id="2.170.270.10">
    <property type="entry name" value="SET domain"/>
    <property type="match status" value="1"/>
</dbReference>
<evidence type="ECO:0000313" key="2">
    <source>
        <dbReference type="EMBL" id="GMH98637.1"/>
    </source>
</evidence>
<proteinExistence type="predicted"/>
<comment type="caution">
    <text evidence="2">The sequence shown here is derived from an EMBL/GenBank/DDBJ whole genome shotgun (WGS) entry which is preliminary data.</text>
</comment>
<organism evidence="2 3">
    <name type="scientific">Triparma strigata</name>
    <dbReference type="NCBI Taxonomy" id="1606541"/>
    <lineage>
        <taxon>Eukaryota</taxon>
        <taxon>Sar</taxon>
        <taxon>Stramenopiles</taxon>
        <taxon>Ochrophyta</taxon>
        <taxon>Bolidophyceae</taxon>
        <taxon>Parmales</taxon>
        <taxon>Triparmaceae</taxon>
        <taxon>Triparma</taxon>
    </lineage>
</organism>
<feature type="region of interest" description="Disordered" evidence="1">
    <location>
        <begin position="77"/>
        <end position="125"/>
    </location>
</feature>
<accession>A0A9W7BY08</accession>
<gene>
    <name evidence="2" type="ORF">TrST_g460</name>
</gene>
<dbReference type="InterPro" id="IPR046341">
    <property type="entry name" value="SET_dom_sf"/>
</dbReference>
<feature type="compositionally biased region" description="Low complexity" evidence="1">
    <location>
        <begin position="115"/>
        <end position="125"/>
    </location>
</feature>
<dbReference type="EMBL" id="BRXY01000532">
    <property type="protein sequence ID" value="GMH98637.1"/>
    <property type="molecule type" value="Genomic_DNA"/>
</dbReference>
<evidence type="ECO:0000256" key="1">
    <source>
        <dbReference type="SAM" id="MobiDB-lite"/>
    </source>
</evidence>
<dbReference type="OrthoDB" id="206022at2759"/>
<keyword evidence="3" id="KW-1185">Reference proteome</keyword>
<dbReference type="AlphaFoldDB" id="A0A9W7BY08"/>
<dbReference type="Proteomes" id="UP001165085">
    <property type="component" value="Unassembled WGS sequence"/>
</dbReference>
<reference evidence="3" key="1">
    <citation type="journal article" date="2023" name="Commun. Biol.">
        <title>Genome analysis of Parmales, the sister group of diatoms, reveals the evolutionary specialization of diatoms from phago-mixotrophs to photoautotrophs.</title>
        <authorList>
            <person name="Ban H."/>
            <person name="Sato S."/>
            <person name="Yoshikawa S."/>
            <person name="Yamada K."/>
            <person name="Nakamura Y."/>
            <person name="Ichinomiya M."/>
            <person name="Sato N."/>
            <person name="Blanc-Mathieu R."/>
            <person name="Endo H."/>
            <person name="Kuwata A."/>
            <person name="Ogata H."/>
        </authorList>
    </citation>
    <scope>NUCLEOTIDE SEQUENCE [LARGE SCALE GENOMIC DNA]</scope>
    <source>
        <strain evidence="3">NIES 3701</strain>
    </source>
</reference>
<protein>
    <recommendedName>
        <fullName evidence="4">SET domain-containing protein</fullName>
    </recommendedName>
</protein>
<name>A0A9W7BY08_9STRA</name>
<feature type="compositionally biased region" description="Basic residues" evidence="1">
    <location>
        <begin position="81"/>
        <end position="113"/>
    </location>
</feature>
<sequence>MPIRGPSSSAHSSLIGARISKAFGQTLYDGTIVSADKVVGKDGGAAIEESVLHVKYDDGDEEDLSIDEAKKLVKSFENKAKAKSPKPAKKKANKVAKSPKLKPKAKAKAKPKLPKPAATATTAKATAKATATTTLLASGHNWKPKVIAGQRRPGSHGCVKCRYRPSGCKGCIANDEAFWASNGGVQEKPAQPAALVCMPDRLVMKELTYEFVEEEEQYKWYQQLTKLRNIAEIVSDERQSHRGGYGLIAKKNLKAGSSFVDPTAILVQRPSDYAKAHLGEYDYIAFGASNFIQLRDEYIPHCAFTYRLNEANHTKDDGQVPCVKWSLNRKSGGRAQLGWEITRDVVKGEELLGSYNTADTPSQRSFVCIKLAKHKADEF</sequence>
<evidence type="ECO:0008006" key="4">
    <source>
        <dbReference type="Google" id="ProtNLM"/>
    </source>
</evidence>
<evidence type="ECO:0000313" key="3">
    <source>
        <dbReference type="Proteomes" id="UP001165085"/>
    </source>
</evidence>
<dbReference type="SUPFAM" id="SSF82199">
    <property type="entry name" value="SET domain"/>
    <property type="match status" value="1"/>
</dbReference>